<proteinExistence type="predicted"/>
<protein>
    <submittedName>
        <fullName evidence="1">Organic hydroperoxide reductase OsmC/OhrA</fullName>
    </submittedName>
</protein>
<accession>A0A7X0C4I8</accession>
<dbReference type="Gene3D" id="3.30.300.20">
    <property type="match status" value="1"/>
</dbReference>
<reference evidence="1 2" key="1">
    <citation type="submission" date="2020-08" db="EMBL/GenBank/DDBJ databases">
        <title>Sequencing the genomes of 1000 actinobacteria strains.</title>
        <authorList>
            <person name="Klenk H.-P."/>
        </authorList>
    </citation>
    <scope>NUCLEOTIDE SEQUENCE [LARGE SCALE GENOMIC DNA]</scope>
    <source>
        <strain evidence="1 2">DSM 45913</strain>
    </source>
</reference>
<dbReference type="RefSeq" id="WP_185085275.1">
    <property type="nucleotide sequence ID" value="NZ_JACHJB010000002.1"/>
</dbReference>
<gene>
    <name evidence="1" type="ORF">FHU36_003855</name>
</gene>
<evidence type="ECO:0000313" key="1">
    <source>
        <dbReference type="EMBL" id="MBB6347310.1"/>
    </source>
</evidence>
<dbReference type="PANTHER" id="PTHR39624:SF2">
    <property type="entry name" value="OSMC-LIKE PROTEIN"/>
    <property type="match status" value="1"/>
</dbReference>
<dbReference type="Pfam" id="PF02566">
    <property type="entry name" value="OsmC"/>
    <property type="match status" value="1"/>
</dbReference>
<dbReference type="PANTHER" id="PTHR39624">
    <property type="entry name" value="PROTEIN INVOLVED IN RIMO-MEDIATED BETA-METHYLTHIOLATION OF RIBOSOMAL PROTEIN S12 YCAO"/>
    <property type="match status" value="1"/>
</dbReference>
<organism evidence="1 2">
    <name type="scientific">Nonomuraea muscovyensis</name>
    <dbReference type="NCBI Taxonomy" id="1124761"/>
    <lineage>
        <taxon>Bacteria</taxon>
        <taxon>Bacillati</taxon>
        <taxon>Actinomycetota</taxon>
        <taxon>Actinomycetes</taxon>
        <taxon>Streptosporangiales</taxon>
        <taxon>Streptosporangiaceae</taxon>
        <taxon>Nonomuraea</taxon>
    </lineage>
</organism>
<dbReference type="EMBL" id="JACHJB010000002">
    <property type="protein sequence ID" value="MBB6347310.1"/>
    <property type="molecule type" value="Genomic_DNA"/>
</dbReference>
<keyword evidence="2" id="KW-1185">Reference proteome</keyword>
<dbReference type="AlphaFoldDB" id="A0A7X0C4I8"/>
<comment type="caution">
    <text evidence="1">The sequence shown here is derived from an EMBL/GenBank/DDBJ whole genome shotgun (WGS) entry which is preliminary data.</text>
</comment>
<evidence type="ECO:0000313" key="2">
    <source>
        <dbReference type="Proteomes" id="UP000583800"/>
    </source>
</evidence>
<sequence>MSDYLVQVRHADGLSLNITNGRTNLTTAWNPEDGSWLATELFLAGLGACMLATLMSYAQTNQIDVTGAGVRVTAESAARPMRMSRIDITYELPGHLTEAQVQSLVRAGDRCKVHNTMEQHPELVVRAETSTTPAGGKP</sequence>
<name>A0A7X0C4I8_9ACTN</name>
<dbReference type="SUPFAM" id="SSF82784">
    <property type="entry name" value="OsmC-like"/>
    <property type="match status" value="1"/>
</dbReference>
<dbReference type="Proteomes" id="UP000583800">
    <property type="component" value="Unassembled WGS sequence"/>
</dbReference>
<dbReference type="InterPro" id="IPR003718">
    <property type="entry name" value="OsmC/Ohr_fam"/>
</dbReference>
<dbReference type="InterPro" id="IPR015946">
    <property type="entry name" value="KH_dom-like_a/b"/>
</dbReference>
<dbReference type="InterPro" id="IPR036102">
    <property type="entry name" value="OsmC/Ohrsf"/>
</dbReference>